<dbReference type="Proteomes" id="UP000823405">
    <property type="component" value="Unassembled WGS sequence"/>
</dbReference>
<dbReference type="PANTHER" id="PTHR14401:SF6">
    <property type="entry name" value="CENTROMERE PROTEIN K"/>
    <property type="match status" value="1"/>
</dbReference>
<dbReference type="Pfam" id="PF11802">
    <property type="entry name" value="CENP-K"/>
    <property type="match status" value="1"/>
</dbReference>
<protein>
    <recommendedName>
        <fullName evidence="12">Centromere protein K</fullName>
    </recommendedName>
</protein>
<evidence type="ECO:0000256" key="3">
    <source>
        <dbReference type="ARBA" id="ARBA00005795"/>
    </source>
</evidence>
<comment type="caution">
    <text evidence="10">The sequence shown here is derived from an EMBL/GenBank/DDBJ whole genome shotgun (WGS) entry which is preliminary data.</text>
</comment>
<keyword evidence="11" id="KW-1185">Reference proteome</keyword>
<evidence type="ECO:0000256" key="8">
    <source>
        <dbReference type="SAM" id="Coils"/>
    </source>
</evidence>
<comment type="subcellular location">
    <subcellularLocation>
        <location evidence="2">Chromosome</location>
        <location evidence="2">Centromere</location>
    </subcellularLocation>
    <subcellularLocation>
        <location evidence="1">Nucleus</location>
    </subcellularLocation>
</comment>
<dbReference type="AlphaFoldDB" id="A0A9P6UT82"/>
<dbReference type="GO" id="GO:0000775">
    <property type="term" value="C:chromosome, centromeric region"/>
    <property type="evidence" value="ECO:0007669"/>
    <property type="project" value="UniProtKB-SubCell"/>
</dbReference>
<reference evidence="10" key="1">
    <citation type="journal article" date="2020" name="Fungal Divers.">
        <title>Resolving the Mortierellaceae phylogeny through synthesis of multi-gene phylogenetics and phylogenomics.</title>
        <authorList>
            <person name="Vandepol N."/>
            <person name="Liber J."/>
            <person name="Desiro A."/>
            <person name="Na H."/>
            <person name="Kennedy M."/>
            <person name="Barry K."/>
            <person name="Grigoriev I.V."/>
            <person name="Miller A.N."/>
            <person name="O'Donnell K."/>
            <person name="Stajich J.E."/>
            <person name="Bonito G."/>
        </authorList>
    </citation>
    <scope>NUCLEOTIDE SEQUENCE</scope>
    <source>
        <strain evidence="10">NVP60</strain>
    </source>
</reference>
<dbReference type="EMBL" id="JAAAIN010000200">
    <property type="protein sequence ID" value="KAG0318239.1"/>
    <property type="molecule type" value="Genomic_DNA"/>
</dbReference>
<evidence type="ECO:0000256" key="7">
    <source>
        <dbReference type="ARBA" id="ARBA00023328"/>
    </source>
</evidence>
<evidence type="ECO:0000313" key="11">
    <source>
        <dbReference type="Proteomes" id="UP000823405"/>
    </source>
</evidence>
<feature type="coiled-coil region" evidence="8">
    <location>
        <begin position="158"/>
        <end position="199"/>
    </location>
</feature>
<comment type="similarity">
    <text evidence="3">Belongs to the CENP-K/MCM22 family.</text>
</comment>
<dbReference type="GO" id="GO:0005634">
    <property type="term" value="C:nucleus"/>
    <property type="evidence" value="ECO:0007669"/>
    <property type="project" value="UniProtKB-SubCell"/>
</dbReference>
<organism evidence="10 11">
    <name type="scientific">Linnemannia gamsii</name>
    <dbReference type="NCBI Taxonomy" id="64522"/>
    <lineage>
        <taxon>Eukaryota</taxon>
        <taxon>Fungi</taxon>
        <taxon>Fungi incertae sedis</taxon>
        <taxon>Mucoromycota</taxon>
        <taxon>Mortierellomycotina</taxon>
        <taxon>Mortierellomycetes</taxon>
        <taxon>Mortierellales</taxon>
        <taxon>Mortierellaceae</taxon>
        <taxon>Linnemannia</taxon>
    </lineage>
</organism>
<evidence type="ECO:0000256" key="4">
    <source>
        <dbReference type="ARBA" id="ARBA00022454"/>
    </source>
</evidence>
<dbReference type="OrthoDB" id="9445768at2759"/>
<dbReference type="GO" id="GO:0000070">
    <property type="term" value="P:mitotic sister chromatid segregation"/>
    <property type="evidence" value="ECO:0007669"/>
    <property type="project" value="TreeGrafter"/>
</dbReference>
<gene>
    <name evidence="10" type="ORF">BGZ97_004106</name>
</gene>
<sequence>MNHTDSPKTPAAGAGLDRAQEHRTPASEVPTPSTDAGNNLPSPRFVERDPAFYRKREETLRATGEILHQRCVAKLEKMNQLRQQVAKTQRTSVQPPRNTNSLQDQQLAILRMEETRLAAEQQKIQANRNTFPEIMPEVSKLRVRQTIHDSILEYGIMLPHLKQELEETQTELREETQLLKELKEIRQALQARRQDLATTGEAGSSQESSLGRTKVLEIKVLVQELMRELTGFLARYYPPIQPDDDDPTVYDLKQILEDIMNLSVSRPADPYLVLVPGEYHPPHVEQLINAGVAVRHPRDSQRLRLIDFYS</sequence>
<evidence type="ECO:0000256" key="6">
    <source>
        <dbReference type="ARBA" id="ARBA00023242"/>
    </source>
</evidence>
<dbReference type="PANTHER" id="PTHR14401">
    <property type="entry name" value="CENTROMERE PROTEIN K"/>
    <property type="match status" value="1"/>
</dbReference>
<accession>A0A9P6UT82</accession>
<evidence type="ECO:0008006" key="12">
    <source>
        <dbReference type="Google" id="ProtNLM"/>
    </source>
</evidence>
<evidence type="ECO:0000313" key="10">
    <source>
        <dbReference type="EMBL" id="KAG0318239.1"/>
    </source>
</evidence>
<name>A0A9P6UT82_9FUNG</name>
<feature type="coiled-coil region" evidence="8">
    <location>
        <begin position="102"/>
        <end position="129"/>
    </location>
</feature>
<dbReference type="InterPro" id="IPR020993">
    <property type="entry name" value="Centromere_CenpK"/>
</dbReference>
<evidence type="ECO:0000256" key="5">
    <source>
        <dbReference type="ARBA" id="ARBA00023054"/>
    </source>
</evidence>
<feature type="compositionally biased region" description="Polar residues" evidence="9">
    <location>
        <begin position="30"/>
        <end position="41"/>
    </location>
</feature>
<evidence type="ECO:0000256" key="2">
    <source>
        <dbReference type="ARBA" id="ARBA00004584"/>
    </source>
</evidence>
<dbReference type="GO" id="GO:0051382">
    <property type="term" value="P:kinetochore assembly"/>
    <property type="evidence" value="ECO:0007669"/>
    <property type="project" value="InterPro"/>
</dbReference>
<evidence type="ECO:0000256" key="1">
    <source>
        <dbReference type="ARBA" id="ARBA00004123"/>
    </source>
</evidence>
<feature type="region of interest" description="Disordered" evidence="9">
    <location>
        <begin position="1"/>
        <end position="50"/>
    </location>
</feature>
<keyword evidence="7" id="KW-0137">Centromere</keyword>
<evidence type="ECO:0000256" key="9">
    <source>
        <dbReference type="SAM" id="MobiDB-lite"/>
    </source>
</evidence>
<proteinExistence type="inferred from homology"/>
<keyword evidence="5 8" id="KW-0175">Coiled coil</keyword>
<keyword evidence="6" id="KW-0539">Nucleus</keyword>
<keyword evidence="4" id="KW-0158">Chromosome</keyword>